<accession>A0A367G6I4</accession>
<gene>
    <name evidence="16" type="primary">fabG</name>
    <name evidence="16" type="ORF">C4886_01670</name>
</gene>
<evidence type="ECO:0000256" key="3">
    <source>
        <dbReference type="ARBA" id="ARBA00006484"/>
    </source>
</evidence>
<evidence type="ECO:0000256" key="6">
    <source>
        <dbReference type="ARBA" id="ARBA00022857"/>
    </source>
</evidence>
<dbReference type="NCBIfam" id="NF009466">
    <property type="entry name" value="PRK12826.1-2"/>
    <property type="match status" value="1"/>
</dbReference>
<feature type="binding site" evidence="13">
    <location>
        <position position="187"/>
    </location>
    <ligand>
        <name>NADP(+)</name>
        <dbReference type="ChEBI" id="CHEBI:58349"/>
    </ligand>
</feature>
<evidence type="ECO:0000256" key="8">
    <source>
        <dbReference type="ARBA" id="ARBA00023098"/>
    </source>
</evidence>
<dbReference type="PROSITE" id="PS00061">
    <property type="entry name" value="ADH_SHORT"/>
    <property type="match status" value="1"/>
</dbReference>
<keyword evidence="6 13" id="KW-0521">NADP</keyword>
<evidence type="ECO:0000256" key="1">
    <source>
        <dbReference type="ARBA" id="ARBA00002607"/>
    </source>
</evidence>
<dbReference type="RefSeq" id="WP_114001522.1">
    <property type="nucleotide sequence ID" value="NZ_PSQG01000002.1"/>
</dbReference>
<dbReference type="NCBIfam" id="TIGR01830">
    <property type="entry name" value="3oxo_ACP_reduc"/>
    <property type="match status" value="1"/>
</dbReference>
<dbReference type="GO" id="GO:0006633">
    <property type="term" value="P:fatty acid biosynthetic process"/>
    <property type="evidence" value="ECO:0007669"/>
    <property type="project" value="UniProtKB-UniPathway"/>
</dbReference>
<reference evidence="16 17" key="1">
    <citation type="submission" date="2018-02" db="EMBL/GenBank/DDBJ databases">
        <title>Complete genome sequencing of Faecalibacterium prausnitzii strains isolated from the human gut.</title>
        <authorList>
            <person name="Fitzgerald B.C."/>
            <person name="Shkoporov A.N."/>
            <person name="Ross P.R."/>
            <person name="Hill C."/>
        </authorList>
    </citation>
    <scope>NUCLEOTIDE SEQUENCE [LARGE SCALE GENOMIC DNA]</scope>
    <source>
        <strain evidence="16 17">APC942/31-1</strain>
    </source>
</reference>
<dbReference type="GO" id="GO:0051287">
    <property type="term" value="F:NAD binding"/>
    <property type="evidence" value="ECO:0007669"/>
    <property type="project" value="UniProtKB-UniRule"/>
</dbReference>
<dbReference type="EMBL" id="PSQG01000002">
    <property type="protein sequence ID" value="RCH46098.1"/>
    <property type="molecule type" value="Genomic_DNA"/>
</dbReference>
<dbReference type="AlphaFoldDB" id="A0A367G6I4"/>
<dbReference type="SUPFAM" id="SSF51735">
    <property type="entry name" value="NAD(P)-binding Rossmann-fold domains"/>
    <property type="match status" value="1"/>
</dbReference>
<comment type="catalytic activity">
    <reaction evidence="11 14">
        <text>a (3R)-hydroxyacyl-[ACP] + NADP(+) = a 3-oxoacyl-[ACP] + NADPH + H(+)</text>
        <dbReference type="Rhea" id="RHEA:17397"/>
        <dbReference type="Rhea" id="RHEA-COMP:9916"/>
        <dbReference type="Rhea" id="RHEA-COMP:9945"/>
        <dbReference type="ChEBI" id="CHEBI:15378"/>
        <dbReference type="ChEBI" id="CHEBI:57783"/>
        <dbReference type="ChEBI" id="CHEBI:58349"/>
        <dbReference type="ChEBI" id="CHEBI:78776"/>
        <dbReference type="ChEBI" id="CHEBI:78827"/>
        <dbReference type="EC" id="1.1.1.100"/>
    </reaction>
</comment>
<comment type="caution">
    <text evidence="16">The sequence shown here is derived from an EMBL/GenBank/DDBJ whole genome shotgun (WGS) entry which is preliminary data.</text>
</comment>
<organism evidence="16 17">
    <name type="scientific">Blautia obeum</name>
    <dbReference type="NCBI Taxonomy" id="40520"/>
    <lineage>
        <taxon>Bacteria</taxon>
        <taxon>Bacillati</taxon>
        <taxon>Bacillota</taxon>
        <taxon>Clostridia</taxon>
        <taxon>Lachnospirales</taxon>
        <taxon>Lachnospiraceae</taxon>
        <taxon>Blautia</taxon>
    </lineage>
</organism>
<evidence type="ECO:0000256" key="2">
    <source>
        <dbReference type="ARBA" id="ARBA00005194"/>
    </source>
</evidence>
<keyword evidence="10" id="KW-0753">Steroid metabolism</keyword>
<protein>
    <recommendedName>
        <fullName evidence="14">3-oxoacyl-[acyl-carrier-protein] reductase</fullName>
        <ecNumber evidence="14">1.1.1.100</ecNumber>
    </recommendedName>
</protein>
<evidence type="ECO:0000313" key="17">
    <source>
        <dbReference type="Proteomes" id="UP000253208"/>
    </source>
</evidence>
<comment type="pathway">
    <text evidence="2 14">Lipid metabolism; fatty acid biosynthesis.</text>
</comment>
<name>A0A367G6I4_9FIRM</name>
<evidence type="ECO:0000256" key="9">
    <source>
        <dbReference type="ARBA" id="ARBA00023160"/>
    </source>
</evidence>
<comment type="subunit">
    <text evidence="14">Homotetramer.</text>
</comment>
<evidence type="ECO:0000313" key="16">
    <source>
        <dbReference type="EMBL" id="RCH46098.1"/>
    </source>
</evidence>
<dbReference type="SMART" id="SM00822">
    <property type="entry name" value="PKS_KR"/>
    <property type="match status" value="1"/>
</dbReference>
<feature type="binding site" evidence="13">
    <location>
        <position position="89"/>
    </location>
    <ligand>
        <name>NADP(+)</name>
        <dbReference type="ChEBI" id="CHEBI:58349"/>
    </ligand>
</feature>
<feature type="binding site" evidence="13">
    <location>
        <begin position="62"/>
        <end position="63"/>
    </location>
    <ligand>
        <name>NADP(+)</name>
        <dbReference type="ChEBI" id="CHEBI:58349"/>
    </ligand>
</feature>
<dbReference type="InterPro" id="IPR036291">
    <property type="entry name" value="NAD(P)-bd_dom_sf"/>
</dbReference>
<dbReference type="GO" id="GO:0004316">
    <property type="term" value="F:3-oxoacyl-[acyl-carrier-protein] reductase (NADPH) activity"/>
    <property type="evidence" value="ECO:0007669"/>
    <property type="project" value="UniProtKB-UniRule"/>
</dbReference>
<keyword evidence="7 14" id="KW-0560">Oxidoreductase</keyword>
<feature type="domain" description="Ketoreductase" evidence="15">
    <location>
        <begin position="5"/>
        <end position="185"/>
    </location>
</feature>
<dbReference type="PANTHER" id="PTHR42879:SF2">
    <property type="entry name" value="3-OXOACYL-[ACYL-CARRIER-PROTEIN] REDUCTASE FABG"/>
    <property type="match status" value="1"/>
</dbReference>
<dbReference type="CDD" id="cd05333">
    <property type="entry name" value="BKR_SDR_c"/>
    <property type="match status" value="1"/>
</dbReference>
<dbReference type="EC" id="1.1.1.100" evidence="14"/>
<dbReference type="Gene3D" id="3.40.50.720">
    <property type="entry name" value="NAD(P)-binding Rossmann-like Domain"/>
    <property type="match status" value="1"/>
</dbReference>
<dbReference type="PRINTS" id="PR00081">
    <property type="entry name" value="GDHRDH"/>
</dbReference>
<dbReference type="FunFam" id="3.40.50.720:FF:000037">
    <property type="entry name" value="3-oxoacyl-[acyl-carrier-protein] reductase FabG"/>
    <property type="match status" value="1"/>
</dbReference>
<comment type="function">
    <text evidence="1 14">Catalyzes the NADPH-dependent reduction of beta-ketoacyl-ACP substrates to beta-hydroxyacyl-ACP products, the first reductive step in the elongation cycle of fatty acid biosynthesis.</text>
</comment>
<sequence>MSEKKIAVVTGGARGIGKAIALELAKAGNLVVINYNGSEEKARETKAEIEAAGGQADILQCNVADFDACEAFFKAIAEKYGRVDILVNNAGVTKDGLLMKMSEEDFSRVVDINLKGTFNCIRHVSRMMLKQRSGRIISLSSVVGLRGNAGQANYAASKAGIIGLTKSAAKELASRGITVNAIAPGFIKTDMTDVLSDKVKENIAASIPMGSMGTTEDVAKAAAFLASDGARYITGQVLRVDGGMAM</sequence>
<dbReference type="PRINTS" id="PR00080">
    <property type="entry name" value="SDRFAMILY"/>
</dbReference>
<keyword evidence="9 14" id="KW-0275">Fatty acid biosynthesis</keyword>
<proteinExistence type="inferred from homology"/>
<dbReference type="GO" id="GO:0008202">
    <property type="term" value="P:steroid metabolic process"/>
    <property type="evidence" value="ECO:0007669"/>
    <property type="project" value="UniProtKB-KW"/>
</dbReference>
<dbReference type="Proteomes" id="UP000253208">
    <property type="component" value="Unassembled WGS sequence"/>
</dbReference>
<keyword evidence="8 14" id="KW-0443">Lipid metabolism</keyword>
<dbReference type="InterPro" id="IPR057326">
    <property type="entry name" value="KR_dom"/>
</dbReference>
<evidence type="ECO:0000256" key="5">
    <source>
        <dbReference type="ARBA" id="ARBA00022832"/>
    </source>
</evidence>
<evidence type="ECO:0000259" key="15">
    <source>
        <dbReference type="SMART" id="SM00822"/>
    </source>
</evidence>
<dbReference type="Pfam" id="PF13561">
    <property type="entry name" value="adh_short_C2"/>
    <property type="match status" value="1"/>
</dbReference>
<evidence type="ECO:0000256" key="12">
    <source>
        <dbReference type="PIRSR" id="PIRSR611284-1"/>
    </source>
</evidence>
<evidence type="ECO:0000256" key="7">
    <source>
        <dbReference type="ARBA" id="ARBA00023002"/>
    </source>
</evidence>
<dbReference type="UniPathway" id="UPA00094"/>
<dbReference type="PANTHER" id="PTHR42879">
    <property type="entry name" value="3-OXOACYL-(ACYL-CARRIER-PROTEIN) REDUCTASE"/>
    <property type="match status" value="1"/>
</dbReference>
<comment type="similarity">
    <text evidence="3 14">Belongs to the short-chain dehydrogenases/reductases (SDR) family.</text>
</comment>
<evidence type="ECO:0000256" key="10">
    <source>
        <dbReference type="ARBA" id="ARBA00023221"/>
    </source>
</evidence>
<keyword evidence="4 14" id="KW-0444">Lipid biosynthesis</keyword>
<dbReference type="InterPro" id="IPR011284">
    <property type="entry name" value="3oxo_ACP_reduc"/>
</dbReference>
<evidence type="ECO:0000256" key="13">
    <source>
        <dbReference type="PIRSR" id="PIRSR611284-2"/>
    </source>
</evidence>
<evidence type="ECO:0000256" key="11">
    <source>
        <dbReference type="ARBA" id="ARBA00048508"/>
    </source>
</evidence>
<feature type="active site" description="Proton acceptor" evidence="12">
    <location>
        <position position="154"/>
    </location>
</feature>
<dbReference type="NCBIfam" id="NF005559">
    <property type="entry name" value="PRK07231.1"/>
    <property type="match status" value="1"/>
</dbReference>
<feature type="binding site" evidence="13">
    <location>
        <begin position="11"/>
        <end position="14"/>
    </location>
    <ligand>
        <name>NADP(+)</name>
        <dbReference type="ChEBI" id="CHEBI:58349"/>
    </ligand>
</feature>
<evidence type="ECO:0000256" key="4">
    <source>
        <dbReference type="ARBA" id="ARBA00022516"/>
    </source>
</evidence>
<dbReference type="InterPro" id="IPR050259">
    <property type="entry name" value="SDR"/>
</dbReference>
<feature type="binding site" evidence="13">
    <location>
        <begin position="154"/>
        <end position="158"/>
    </location>
    <ligand>
        <name>NADP(+)</name>
        <dbReference type="ChEBI" id="CHEBI:58349"/>
    </ligand>
</feature>
<evidence type="ECO:0000256" key="14">
    <source>
        <dbReference type="RuleBase" id="RU366074"/>
    </source>
</evidence>
<dbReference type="InterPro" id="IPR020904">
    <property type="entry name" value="Sc_DH/Rdtase_CS"/>
</dbReference>
<keyword evidence="5 14" id="KW-0276">Fatty acid metabolism</keyword>
<dbReference type="InterPro" id="IPR002347">
    <property type="entry name" value="SDR_fam"/>
</dbReference>